<dbReference type="InterPro" id="IPR023650">
    <property type="entry name" value="Beta-lactam_class-A_AS"/>
</dbReference>
<dbReference type="PANTHER" id="PTHR35333:SF3">
    <property type="entry name" value="BETA-LACTAMASE-TYPE TRANSPEPTIDASE FOLD CONTAINING PROTEIN"/>
    <property type="match status" value="1"/>
</dbReference>
<dbReference type="EC" id="3.5.2.6" evidence="3 6"/>
<dbReference type="Gene3D" id="3.40.710.10">
    <property type="entry name" value="DD-peptidase/beta-lactamase superfamily"/>
    <property type="match status" value="1"/>
</dbReference>
<accession>A0A1A9HXV3</accession>
<feature type="domain" description="Beta-lactamase class A catalytic" evidence="7">
    <location>
        <begin position="30"/>
        <end position="253"/>
    </location>
</feature>
<dbReference type="Pfam" id="PF13354">
    <property type="entry name" value="Beta-lactamase2"/>
    <property type="match status" value="1"/>
</dbReference>
<dbReference type="InterPro" id="IPR000871">
    <property type="entry name" value="Beta-lactam_class-A"/>
</dbReference>
<dbReference type="STRING" id="1176587.A8C56_03780"/>
<evidence type="ECO:0000256" key="6">
    <source>
        <dbReference type="RuleBase" id="RU361140"/>
    </source>
</evidence>
<evidence type="ECO:0000313" key="8">
    <source>
        <dbReference type="EMBL" id="ANH80217.1"/>
    </source>
</evidence>
<dbReference type="KEGG" id="nia:A8C56_03780"/>
<dbReference type="PANTHER" id="PTHR35333">
    <property type="entry name" value="BETA-LACTAMASE"/>
    <property type="match status" value="1"/>
</dbReference>
<protein>
    <recommendedName>
        <fullName evidence="3 6">Beta-lactamase</fullName>
        <ecNumber evidence="3 6">3.5.2.6</ecNumber>
    </recommendedName>
</protein>
<sequence>MPVLSFSQNTLQTQFEHISNDIKGHLGISALLIETGESIQFNGNKKFPMQSVYKFPIAMAMLNQIDAGKFSLEDTIHIDKSQYIPKNGHSPIRDKFPKGADLTIKDIIRYNIEESDGTACDVLLRLLGGTDKAQQHIHEWGVTAIAIATTEMVQVANDTIQYQNWATPEAMNKLLQLFFEGRCLSRNSRELLLQYMSISEPWFDRRIKGLLPPGTKVAHKTGTAGTIDGLTRATNDVGIITLPDGRHLAITVFIADSYDSQKDREMAIARVSRAAFDYWQKTK</sequence>
<evidence type="ECO:0000259" key="7">
    <source>
        <dbReference type="Pfam" id="PF13354"/>
    </source>
</evidence>
<organism evidence="8 9">
    <name type="scientific">Niabella ginsenosidivorans</name>
    <dbReference type="NCBI Taxonomy" id="1176587"/>
    <lineage>
        <taxon>Bacteria</taxon>
        <taxon>Pseudomonadati</taxon>
        <taxon>Bacteroidota</taxon>
        <taxon>Chitinophagia</taxon>
        <taxon>Chitinophagales</taxon>
        <taxon>Chitinophagaceae</taxon>
        <taxon>Niabella</taxon>
    </lineage>
</organism>
<dbReference type="GO" id="GO:0008800">
    <property type="term" value="F:beta-lactamase activity"/>
    <property type="evidence" value="ECO:0007669"/>
    <property type="project" value="UniProtKB-UniRule"/>
</dbReference>
<comment type="catalytic activity">
    <reaction evidence="1 6">
        <text>a beta-lactam + H2O = a substituted beta-amino acid</text>
        <dbReference type="Rhea" id="RHEA:20401"/>
        <dbReference type="ChEBI" id="CHEBI:15377"/>
        <dbReference type="ChEBI" id="CHEBI:35627"/>
        <dbReference type="ChEBI" id="CHEBI:140347"/>
        <dbReference type="EC" id="3.5.2.6"/>
    </reaction>
</comment>
<comment type="similarity">
    <text evidence="2 6">Belongs to the class-A beta-lactamase family.</text>
</comment>
<evidence type="ECO:0000256" key="4">
    <source>
        <dbReference type="ARBA" id="ARBA00022801"/>
    </source>
</evidence>
<evidence type="ECO:0000256" key="5">
    <source>
        <dbReference type="ARBA" id="ARBA00023251"/>
    </source>
</evidence>
<keyword evidence="4 6" id="KW-0378">Hydrolase</keyword>
<dbReference type="NCBIfam" id="NF033103">
    <property type="entry name" value="bla_class_A"/>
    <property type="match status" value="1"/>
</dbReference>
<reference evidence="8 9" key="1">
    <citation type="submission" date="2016-05" db="EMBL/GenBank/DDBJ databases">
        <title>Niabella ginsenosidivorans BS26 whole genome sequencing.</title>
        <authorList>
            <person name="Im W.T."/>
            <person name="Siddiqi M.Z."/>
        </authorList>
    </citation>
    <scope>NUCLEOTIDE SEQUENCE [LARGE SCALE GENOMIC DNA]</scope>
    <source>
        <strain evidence="8 9">BS26</strain>
    </source>
</reference>
<keyword evidence="5 6" id="KW-0046">Antibiotic resistance</keyword>
<name>A0A1A9HXV3_9BACT</name>
<dbReference type="Proteomes" id="UP000077667">
    <property type="component" value="Chromosome"/>
</dbReference>
<evidence type="ECO:0000313" key="9">
    <source>
        <dbReference type="Proteomes" id="UP000077667"/>
    </source>
</evidence>
<evidence type="ECO:0000256" key="1">
    <source>
        <dbReference type="ARBA" id="ARBA00001526"/>
    </source>
</evidence>
<evidence type="ECO:0000256" key="3">
    <source>
        <dbReference type="ARBA" id="ARBA00012865"/>
    </source>
</evidence>
<proteinExistence type="inferred from homology"/>
<dbReference type="EMBL" id="CP015772">
    <property type="protein sequence ID" value="ANH80217.1"/>
    <property type="molecule type" value="Genomic_DNA"/>
</dbReference>
<keyword evidence="9" id="KW-1185">Reference proteome</keyword>
<dbReference type="SUPFAM" id="SSF56601">
    <property type="entry name" value="beta-lactamase/transpeptidase-like"/>
    <property type="match status" value="1"/>
</dbReference>
<dbReference type="PROSITE" id="PS00146">
    <property type="entry name" value="BETA_LACTAMASE_A"/>
    <property type="match status" value="1"/>
</dbReference>
<dbReference type="InterPro" id="IPR012338">
    <property type="entry name" value="Beta-lactam/transpept-like"/>
</dbReference>
<gene>
    <name evidence="8" type="ORF">A8C56_03780</name>
</gene>
<dbReference type="PRINTS" id="PR00118">
    <property type="entry name" value="BLACTAMASEA"/>
</dbReference>
<dbReference type="InterPro" id="IPR045155">
    <property type="entry name" value="Beta-lactam_cat"/>
</dbReference>
<dbReference type="GO" id="GO:0046677">
    <property type="term" value="P:response to antibiotic"/>
    <property type="evidence" value="ECO:0007669"/>
    <property type="project" value="UniProtKB-UniRule"/>
</dbReference>
<dbReference type="AlphaFoldDB" id="A0A1A9HXV3"/>
<evidence type="ECO:0000256" key="2">
    <source>
        <dbReference type="ARBA" id="ARBA00009009"/>
    </source>
</evidence>
<dbReference type="GO" id="GO:0030655">
    <property type="term" value="P:beta-lactam antibiotic catabolic process"/>
    <property type="evidence" value="ECO:0007669"/>
    <property type="project" value="InterPro"/>
</dbReference>